<sequence>MRQGTNAATCNHRHTHCIGHCAREANIETVTSPISIHRGEKKFPRTARHCIDCPFHDTDVGSSATAMEIDHPLIGWHIPLCIDCAYHALCAKLCRNFRDHSRTLHRCGIHTDLVCSCTQQCSCVRQFSDSPTHSERYKYFVCRATHNIDHGVTSI</sequence>
<accession>A0A6J6GN31</accession>
<organism evidence="1">
    <name type="scientific">freshwater metagenome</name>
    <dbReference type="NCBI Taxonomy" id="449393"/>
    <lineage>
        <taxon>unclassified sequences</taxon>
        <taxon>metagenomes</taxon>
        <taxon>ecological metagenomes</taxon>
    </lineage>
</organism>
<gene>
    <name evidence="1" type="ORF">UFOPK1808_00808</name>
</gene>
<dbReference type="AlphaFoldDB" id="A0A6J6GN31"/>
<proteinExistence type="predicted"/>
<dbReference type="EMBL" id="CAEZUL010000078">
    <property type="protein sequence ID" value="CAB4601620.1"/>
    <property type="molecule type" value="Genomic_DNA"/>
</dbReference>
<reference evidence="1" key="1">
    <citation type="submission" date="2020-05" db="EMBL/GenBank/DDBJ databases">
        <authorList>
            <person name="Chiriac C."/>
            <person name="Salcher M."/>
            <person name="Ghai R."/>
            <person name="Kavagutti S V."/>
        </authorList>
    </citation>
    <scope>NUCLEOTIDE SEQUENCE</scope>
</reference>
<name>A0A6J6GN31_9ZZZZ</name>
<protein>
    <submittedName>
        <fullName evidence="1">Unannotated protein</fullName>
    </submittedName>
</protein>
<evidence type="ECO:0000313" key="1">
    <source>
        <dbReference type="EMBL" id="CAB4601620.1"/>
    </source>
</evidence>